<feature type="transmembrane region" description="Helical" evidence="1">
    <location>
        <begin position="427"/>
        <end position="446"/>
    </location>
</feature>
<evidence type="ECO:0000256" key="1">
    <source>
        <dbReference type="SAM" id="Phobius"/>
    </source>
</evidence>
<feature type="transmembrane region" description="Helical" evidence="1">
    <location>
        <begin position="288"/>
        <end position="308"/>
    </location>
</feature>
<comment type="caution">
    <text evidence="2">The sequence shown here is derived from an EMBL/GenBank/DDBJ whole genome shotgun (WGS) entry which is preliminary data.</text>
</comment>
<gene>
    <name evidence="2" type="ORF">KCG45_04480</name>
</gene>
<feature type="transmembrane region" description="Helical" evidence="1">
    <location>
        <begin position="197"/>
        <end position="220"/>
    </location>
</feature>
<dbReference type="EMBL" id="JAGSPB010000001">
    <property type="protein sequence ID" value="MBV7265425.1"/>
    <property type="molecule type" value="Genomic_DNA"/>
</dbReference>
<evidence type="ECO:0000313" key="2">
    <source>
        <dbReference type="EMBL" id="MBV7265425.1"/>
    </source>
</evidence>
<evidence type="ECO:0000313" key="3">
    <source>
        <dbReference type="Proteomes" id="UP000699975"/>
    </source>
</evidence>
<feature type="transmembrane region" description="Helical" evidence="1">
    <location>
        <begin position="227"/>
        <end position="247"/>
    </location>
</feature>
<accession>A0ABS6SKB4</accession>
<keyword evidence="1" id="KW-0812">Transmembrane</keyword>
<name>A0ABS6SKB4_9SPHN</name>
<feature type="transmembrane region" description="Helical" evidence="1">
    <location>
        <begin position="345"/>
        <end position="362"/>
    </location>
</feature>
<sequence length="599" mass="64048">MLVERRRSAVPLEFLARVGIAWALVCTLMMVVHWSRMSSGVFPDPDDILRLVQVRDLIAGQSWFDINQYRIDAAGGGVAMHWSRLVDIPLALVILALTPLTGTAAAETAAVVIVPLVTLGLAMLLAARVAWKLLGDEEATLTSLIVVISVPVLFQLSPMRIDHHGWQIVCALVAVNGLMARSKCAGGWVVGASLATWLSISMEGLPLAAAIFAVLAWRWLRNRGESAWLVSAMQSFAIIGAGLFAATRGIADLASYCDAISPMHLAMFAWGAAVLTVLAKMEPLPRGIVFAGFAVAGGGALAMMLATAPQCATGGFADLDPVVARNWHAYVSEGMPMWRQTLPVALQYVVTPLIGLVAAFNLARQSHDWLGRFWSDYVLILFAAFLISLFVARAGAVACVLAAPPLAWQVRSWLRTIRAMKRPAPRVAAMLAVACALLPTFPLVLLTNAMPAQAALGNGTIAAIVPDPPKPETCEVKDVAPQLTALEQGEFYALMDFAPHILLTTDHSVVATGHHRGDKSMKVLIETALGSSDEARAVLQDRGTKYVMICPTVDEIEIYAANAPDGFAADLLADTPPDWLHPVALDGDSGLKVWAITAQ</sequence>
<keyword evidence="1" id="KW-0472">Membrane</keyword>
<feature type="transmembrane region" description="Helical" evidence="1">
    <location>
        <begin position="79"/>
        <end position="97"/>
    </location>
</feature>
<dbReference type="Proteomes" id="UP000699975">
    <property type="component" value="Unassembled WGS sequence"/>
</dbReference>
<keyword evidence="3" id="KW-1185">Reference proteome</keyword>
<feature type="transmembrane region" description="Helical" evidence="1">
    <location>
        <begin position="259"/>
        <end position="279"/>
    </location>
</feature>
<proteinExistence type="predicted"/>
<reference evidence="2 3" key="1">
    <citation type="submission" date="2021-04" db="EMBL/GenBank/DDBJ databases">
        <authorList>
            <person name="Pira H."/>
            <person name="Risdian C."/>
            <person name="Wink J."/>
        </authorList>
    </citation>
    <scope>NUCLEOTIDE SEQUENCE [LARGE SCALE GENOMIC DNA]</scope>
    <source>
        <strain evidence="2 3">WH131</strain>
    </source>
</reference>
<evidence type="ECO:0008006" key="4">
    <source>
        <dbReference type="Google" id="ProtNLM"/>
    </source>
</evidence>
<feature type="transmembrane region" description="Helical" evidence="1">
    <location>
        <begin position="12"/>
        <end position="34"/>
    </location>
</feature>
<keyword evidence="1" id="KW-1133">Transmembrane helix</keyword>
<feature type="transmembrane region" description="Helical" evidence="1">
    <location>
        <begin position="374"/>
        <end position="407"/>
    </location>
</feature>
<organism evidence="2 3">
    <name type="scientific">Erythrobacter ani</name>
    <dbReference type="NCBI Taxonomy" id="2827235"/>
    <lineage>
        <taxon>Bacteria</taxon>
        <taxon>Pseudomonadati</taxon>
        <taxon>Pseudomonadota</taxon>
        <taxon>Alphaproteobacteria</taxon>
        <taxon>Sphingomonadales</taxon>
        <taxon>Erythrobacteraceae</taxon>
        <taxon>Erythrobacter/Porphyrobacter group</taxon>
        <taxon>Erythrobacter</taxon>
    </lineage>
</organism>
<protein>
    <recommendedName>
        <fullName evidence="4">AcrB/AcrD/AcrF family protein</fullName>
    </recommendedName>
</protein>
<feature type="transmembrane region" description="Helical" evidence="1">
    <location>
        <begin position="109"/>
        <end position="127"/>
    </location>
</feature>
<dbReference type="RefSeq" id="WP_218315881.1">
    <property type="nucleotide sequence ID" value="NZ_JAGSPB010000001.1"/>
</dbReference>